<dbReference type="InterPro" id="IPR036465">
    <property type="entry name" value="vWFA_dom_sf"/>
</dbReference>
<sequence>MTKTQTQKLPDTATVLQDTFISIVADASGSMDHLHATVIKGLNDFIAEQAKSPAVSKVSIVQFPASDDDAGIRSILKLTDVKKARPITPEDYIINGMTPLYDAIGLVIDKADTRIAKRVAAGKTPESQVIVIFTDGGENASRRYSQKDIFKLIDERKAQGWVFVFLGANQDSFETGGGLSFEEGNTMNFEASEEGMADALSTVSHSLRLLSVLPPTERLAVRNSIFTLGNDDLNGG</sequence>
<evidence type="ECO:0000313" key="2">
    <source>
        <dbReference type="EMBL" id="CAB4538904.1"/>
    </source>
</evidence>
<reference evidence="3" key="1">
    <citation type="submission" date="2020-05" db="EMBL/GenBank/DDBJ databases">
        <authorList>
            <person name="Chiriac C."/>
            <person name="Salcher M."/>
            <person name="Ghai R."/>
            <person name="Kavagutti S V."/>
        </authorList>
    </citation>
    <scope>NUCLEOTIDE SEQUENCE</scope>
</reference>
<protein>
    <submittedName>
        <fullName evidence="3">Unannotated protein</fullName>
    </submittedName>
</protein>
<dbReference type="SUPFAM" id="SSF53300">
    <property type="entry name" value="vWA-like"/>
    <property type="match status" value="1"/>
</dbReference>
<feature type="domain" description="VWFA" evidence="1">
    <location>
        <begin position="20"/>
        <end position="207"/>
    </location>
</feature>
<gene>
    <name evidence="2" type="ORF">UFOPK1421_00529</name>
    <name evidence="3" type="ORF">UFOPK2921_01089</name>
</gene>
<dbReference type="EMBL" id="CAEZSL010000043">
    <property type="protein sequence ID" value="CAB4538904.1"/>
    <property type="molecule type" value="Genomic_DNA"/>
</dbReference>
<organism evidence="3">
    <name type="scientific">freshwater metagenome</name>
    <dbReference type="NCBI Taxonomy" id="449393"/>
    <lineage>
        <taxon>unclassified sequences</taxon>
        <taxon>metagenomes</taxon>
        <taxon>ecological metagenomes</taxon>
    </lineage>
</organism>
<dbReference type="EMBL" id="CAEZZV010000149">
    <property type="protein sequence ID" value="CAB4785032.1"/>
    <property type="molecule type" value="Genomic_DNA"/>
</dbReference>
<evidence type="ECO:0000313" key="3">
    <source>
        <dbReference type="EMBL" id="CAB4785032.1"/>
    </source>
</evidence>
<dbReference type="PROSITE" id="PS50234">
    <property type="entry name" value="VWFA"/>
    <property type="match status" value="1"/>
</dbReference>
<dbReference type="Gene3D" id="3.40.50.410">
    <property type="entry name" value="von Willebrand factor, type A domain"/>
    <property type="match status" value="1"/>
</dbReference>
<evidence type="ECO:0000259" key="1">
    <source>
        <dbReference type="PROSITE" id="PS50234"/>
    </source>
</evidence>
<dbReference type="AlphaFoldDB" id="A0A6J6WJD3"/>
<dbReference type="InterPro" id="IPR002035">
    <property type="entry name" value="VWF_A"/>
</dbReference>
<proteinExistence type="predicted"/>
<accession>A0A6J6WJD3</accession>
<dbReference type="Pfam" id="PF00092">
    <property type="entry name" value="VWA"/>
    <property type="match status" value="1"/>
</dbReference>
<name>A0A6J6WJD3_9ZZZZ</name>